<dbReference type="PANTHER" id="PTHR12341:SF41">
    <property type="entry name" value="5'-3' EXORIBONUCLEASE 2"/>
    <property type="match status" value="1"/>
</dbReference>
<evidence type="ECO:0000313" key="3">
    <source>
        <dbReference type="Proteomes" id="UP000016927"/>
    </source>
</evidence>
<dbReference type="PANTHER" id="PTHR12341">
    <property type="entry name" value="5'-&gt;3' EXORIBONUCLEASE"/>
    <property type="match status" value="1"/>
</dbReference>
<organism evidence="2 3">
    <name type="scientific">Nosema bombycis (strain CQ1 / CVCC 102059)</name>
    <name type="common">Microsporidian parasite</name>
    <name type="synonym">Pebrine of silkworm</name>
    <dbReference type="NCBI Taxonomy" id="578461"/>
    <lineage>
        <taxon>Eukaryota</taxon>
        <taxon>Fungi</taxon>
        <taxon>Fungi incertae sedis</taxon>
        <taxon>Microsporidia</taxon>
        <taxon>Nosematidae</taxon>
        <taxon>Nosema</taxon>
    </lineage>
</organism>
<dbReference type="GO" id="GO:0003723">
    <property type="term" value="F:RNA binding"/>
    <property type="evidence" value="ECO:0007669"/>
    <property type="project" value="TreeGrafter"/>
</dbReference>
<dbReference type="GO" id="GO:0005634">
    <property type="term" value="C:nucleus"/>
    <property type="evidence" value="ECO:0007669"/>
    <property type="project" value="TreeGrafter"/>
</dbReference>
<proteinExistence type="predicted"/>
<sequence length="78" mass="9324">MKYYNLKLHVNNQEGIDNVSIEYVTGLLWVFNYYIKGFTYWNRVYPYHLAPFASDIARVCRSRLKLKPGYPLSPFEQL</sequence>
<evidence type="ECO:0000313" key="2">
    <source>
        <dbReference type="EMBL" id="EOB12913.1"/>
    </source>
</evidence>
<dbReference type="GO" id="GO:0000956">
    <property type="term" value="P:nuclear-transcribed mRNA catabolic process"/>
    <property type="evidence" value="ECO:0007669"/>
    <property type="project" value="TreeGrafter"/>
</dbReference>
<dbReference type="GO" id="GO:0004534">
    <property type="term" value="F:5'-3' RNA exonuclease activity"/>
    <property type="evidence" value="ECO:0007669"/>
    <property type="project" value="TreeGrafter"/>
</dbReference>
<feature type="domain" description="Xrn1 helical" evidence="1">
    <location>
        <begin position="2"/>
        <end position="78"/>
    </location>
</feature>
<gene>
    <name evidence="2" type="primary">XRN2</name>
    <name evidence="2" type="ORF">NBO_317g0002</name>
</gene>
<dbReference type="STRING" id="578461.R0MJH3"/>
<dbReference type="HOGENOM" id="CLU_2622640_0_0_1"/>
<name>R0MJH3_NOSB1</name>
<dbReference type="Proteomes" id="UP000016927">
    <property type="component" value="Unassembled WGS sequence"/>
</dbReference>
<keyword evidence="3" id="KW-1185">Reference proteome</keyword>
<dbReference type="OrthoDB" id="372487at2759"/>
<dbReference type="InterPro" id="IPR041412">
    <property type="entry name" value="Xrn1_helical"/>
</dbReference>
<dbReference type="InterPro" id="IPR027073">
    <property type="entry name" value="5_3_exoribonuclease"/>
</dbReference>
<dbReference type="AlphaFoldDB" id="R0MJH3"/>
<dbReference type="VEuPathDB" id="MicrosporidiaDB:NBO_317g0002"/>
<accession>R0MJH3</accession>
<dbReference type="EMBL" id="KB909225">
    <property type="protein sequence ID" value="EOB12913.1"/>
    <property type="molecule type" value="Genomic_DNA"/>
</dbReference>
<evidence type="ECO:0000259" key="1">
    <source>
        <dbReference type="Pfam" id="PF17846"/>
    </source>
</evidence>
<dbReference type="Pfam" id="PF17846">
    <property type="entry name" value="XRN_M"/>
    <property type="match status" value="1"/>
</dbReference>
<protein>
    <submittedName>
        <fullName evidence="2">5'-3' exoribonuclease 2</fullName>
    </submittedName>
</protein>
<reference evidence="2 3" key="1">
    <citation type="journal article" date="2013" name="BMC Genomics">
        <title>Comparative genomics of parasitic silkworm microsporidia reveal an association between genome expansion and host adaptation.</title>
        <authorList>
            <person name="Pan G."/>
            <person name="Xu J."/>
            <person name="Li T."/>
            <person name="Xia Q."/>
            <person name="Liu S.L."/>
            <person name="Zhang G."/>
            <person name="Li S."/>
            <person name="Li C."/>
            <person name="Liu H."/>
            <person name="Yang L."/>
            <person name="Liu T."/>
            <person name="Zhang X."/>
            <person name="Wu Z."/>
            <person name="Fan W."/>
            <person name="Dang X."/>
            <person name="Xiang H."/>
            <person name="Tao M."/>
            <person name="Li Y."/>
            <person name="Hu J."/>
            <person name="Li Z."/>
            <person name="Lin L."/>
            <person name="Luo J."/>
            <person name="Geng L."/>
            <person name="Wang L."/>
            <person name="Long M."/>
            <person name="Wan Y."/>
            <person name="He N."/>
            <person name="Zhang Z."/>
            <person name="Lu C."/>
            <person name="Keeling P.J."/>
            <person name="Wang J."/>
            <person name="Xiang Z."/>
            <person name="Zhou Z."/>
        </authorList>
    </citation>
    <scope>NUCLEOTIDE SEQUENCE [LARGE SCALE GENOMIC DNA]</scope>
    <source>
        <strain evidence="3">CQ1 / CVCC 102059</strain>
    </source>
</reference>